<keyword evidence="4" id="KW-1185">Reference proteome</keyword>
<keyword evidence="2" id="KW-0732">Signal</keyword>
<proteinExistence type="predicted"/>
<feature type="chain" id="PRO_5012849800" evidence="2">
    <location>
        <begin position="21"/>
        <end position="137"/>
    </location>
</feature>
<protein>
    <submittedName>
        <fullName evidence="3">Uncharacterized protein</fullName>
    </submittedName>
</protein>
<sequence length="137" mass="15769">MKILSLLIIFTLLTANVAFAEKPEWAGKGKPTKEQLKAHKASMKAKESVENEHEKMAGDFEKDKEKAKNKTKDKVKKDKNKQDKIKKEKAIKKQKVNKNETEALKNNADKSAAKEKVDTDKSSEQAKEVRKKWWQIF</sequence>
<feature type="region of interest" description="Disordered" evidence="1">
    <location>
        <begin position="22"/>
        <end position="137"/>
    </location>
</feature>
<name>A0A222G6T4_9GAMM</name>
<reference evidence="3 4" key="1">
    <citation type="submission" date="2017-08" db="EMBL/GenBank/DDBJ databases">
        <title>Complete genome of Colwellia sp. NB097-1, a psychrophile bacterium ioslated from Bering Sea.</title>
        <authorList>
            <person name="Chen X."/>
        </authorList>
    </citation>
    <scope>NUCLEOTIDE SEQUENCE [LARGE SCALE GENOMIC DNA]</scope>
    <source>
        <strain evidence="3 4">NB097-1</strain>
    </source>
</reference>
<dbReference type="KEGG" id="cber:B5D82_07260"/>
<gene>
    <name evidence="3" type="ORF">B5D82_07260</name>
</gene>
<feature type="compositionally biased region" description="Basic and acidic residues" evidence="1">
    <location>
        <begin position="44"/>
        <end position="88"/>
    </location>
</feature>
<dbReference type="RefSeq" id="WP_081150324.1">
    <property type="nucleotide sequence ID" value="NZ_CP020465.1"/>
</dbReference>
<dbReference type="Proteomes" id="UP000202259">
    <property type="component" value="Chromosome"/>
</dbReference>
<feature type="compositionally biased region" description="Basic and acidic residues" evidence="1">
    <location>
        <begin position="97"/>
        <end position="128"/>
    </location>
</feature>
<accession>A0A222G6T4</accession>
<dbReference type="AlphaFoldDB" id="A0A222G6T4"/>
<organism evidence="3 4">
    <name type="scientific">Cognaticolwellia beringensis</name>
    <dbReference type="NCBI Taxonomy" id="1967665"/>
    <lineage>
        <taxon>Bacteria</taxon>
        <taxon>Pseudomonadati</taxon>
        <taxon>Pseudomonadota</taxon>
        <taxon>Gammaproteobacteria</taxon>
        <taxon>Alteromonadales</taxon>
        <taxon>Colwelliaceae</taxon>
        <taxon>Cognaticolwellia</taxon>
    </lineage>
</organism>
<evidence type="ECO:0000256" key="1">
    <source>
        <dbReference type="SAM" id="MobiDB-lite"/>
    </source>
</evidence>
<evidence type="ECO:0000313" key="4">
    <source>
        <dbReference type="Proteomes" id="UP000202259"/>
    </source>
</evidence>
<feature type="signal peptide" evidence="2">
    <location>
        <begin position="1"/>
        <end position="20"/>
    </location>
</feature>
<evidence type="ECO:0000313" key="3">
    <source>
        <dbReference type="EMBL" id="ASP47569.1"/>
    </source>
</evidence>
<evidence type="ECO:0000256" key="2">
    <source>
        <dbReference type="SAM" id="SignalP"/>
    </source>
</evidence>
<dbReference type="OrthoDB" id="5906656at2"/>
<feature type="compositionally biased region" description="Basic and acidic residues" evidence="1">
    <location>
        <begin position="22"/>
        <end position="37"/>
    </location>
</feature>
<dbReference type="EMBL" id="CP020465">
    <property type="protein sequence ID" value="ASP47569.1"/>
    <property type="molecule type" value="Genomic_DNA"/>
</dbReference>